<proteinExistence type="predicted"/>
<gene>
    <name evidence="2" type="ORF">E6Q80_09140</name>
</gene>
<dbReference type="RefSeq" id="WP_276658365.1">
    <property type="nucleotide sequence ID" value="NZ_JAYRXT010000596.1"/>
</dbReference>
<dbReference type="InterPro" id="IPR051680">
    <property type="entry name" value="ATP-dep_Glu-Cys_Ligase-2"/>
</dbReference>
<organism evidence="2 3">
    <name type="scientific">Thauera aminoaromatica</name>
    <dbReference type="NCBI Taxonomy" id="164330"/>
    <lineage>
        <taxon>Bacteria</taxon>
        <taxon>Pseudomonadati</taxon>
        <taxon>Pseudomonadota</taxon>
        <taxon>Betaproteobacteria</taxon>
        <taxon>Rhodocyclales</taxon>
        <taxon>Zoogloeaceae</taxon>
        <taxon>Thauera</taxon>
    </lineage>
</organism>
<dbReference type="PANTHER" id="PTHR34595">
    <property type="entry name" value="BLR5612 PROTEIN"/>
    <property type="match status" value="1"/>
</dbReference>
<dbReference type="InterPro" id="IPR007296">
    <property type="entry name" value="DUF403"/>
</dbReference>
<dbReference type="Pfam" id="PF04168">
    <property type="entry name" value="Alpha-E"/>
    <property type="match status" value="1"/>
</dbReference>
<protein>
    <submittedName>
        <fullName evidence="2">Alpha-E domain-containing protein</fullName>
    </submittedName>
</protein>
<reference evidence="2 3" key="1">
    <citation type="submission" date="2018-09" db="EMBL/GenBank/DDBJ databases">
        <title>Metagenome Assembled Genomes from an Advanced Water Purification Facility.</title>
        <authorList>
            <person name="Stamps B.W."/>
            <person name="Spear J.R."/>
        </authorList>
    </citation>
    <scope>NUCLEOTIDE SEQUENCE [LARGE SCALE GENOMIC DNA]</scope>
    <source>
        <strain evidence="2">Bin_27_1</strain>
    </source>
</reference>
<dbReference type="PANTHER" id="PTHR34595:SF7">
    <property type="entry name" value="SLL1039 PROTEIN"/>
    <property type="match status" value="1"/>
</dbReference>
<sequence>MLSRTADHLYWMARYTERAENTVRMLDVSYRMSLLPGANGGDTESWSAILDISELSEAFARTGRPLSACDVIEFVVLDRDNPSSVWNCLRAARENAHAVRGTLTAEMWETTNATWLEIREMTPQKLRATDLGEFFEWVKFRSHLLRGVTFGTMLHDEAFKFVRLGTFLERADNTARLLDVKYHSLLPKAEGLTSSTDFYQWGALLRSVSAFETYRHVYRDVITPYKVAELLILNADMPRSLHACLDEINGILGEVASIHSAEAARQAGELHATLHYGRMDDIFDAGLHPWLERFLVRINRLGDSIGENFLVPVAA</sequence>
<accession>A0A5C7SSS6</accession>
<feature type="domain" description="DUF403" evidence="1">
    <location>
        <begin position="1"/>
        <end position="310"/>
    </location>
</feature>
<evidence type="ECO:0000313" key="3">
    <source>
        <dbReference type="Proteomes" id="UP000321192"/>
    </source>
</evidence>
<comment type="caution">
    <text evidence="2">The sequence shown here is derived from an EMBL/GenBank/DDBJ whole genome shotgun (WGS) entry which is preliminary data.</text>
</comment>
<evidence type="ECO:0000313" key="2">
    <source>
        <dbReference type="EMBL" id="TXH85741.1"/>
    </source>
</evidence>
<dbReference type="EMBL" id="SSFD01000134">
    <property type="protein sequence ID" value="TXH85741.1"/>
    <property type="molecule type" value="Genomic_DNA"/>
</dbReference>
<evidence type="ECO:0000259" key="1">
    <source>
        <dbReference type="Pfam" id="PF04168"/>
    </source>
</evidence>
<dbReference type="AlphaFoldDB" id="A0A5C7SSS6"/>
<dbReference type="Proteomes" id="UP000321192">
    <property type="component" value="Unassembled WGS sequence"/>
</dbReference>
<name>A0A5C7SSS6_THASP</name>